<evidence type="ECO:0000313" key="3">
    <source>
        <dbReference type="Proteomes" id="UP001465755"/>
    </source>
</evidence>
<gene>
    <name evidence="2" type="ORF">WJX73_004618</name>
</gene>
<sequence length="281" mass="30463">MRIPVHKPASAGLAADRDELALWDPCYDDRQAPRSPFDVSVEVMEPMAFAEVSLVQNQSSFKQTPVAFAGIPQPVVFELRKVPKNKQGLAWRVEDPFTSKAAFHLTATSKIGQSASETPASPADESAVDESAAEQQEKPRMSALDDVSFQSRGQTYRWVLEESSQGLILHLQEGDATTGASTKDATSPPEECDIKDRSSIATLTRTGNSLKRRKNAPTCTITMHRLHHDEAIVSQAIITGMIALSVLKALLKAARRQKLLGRVPNAFTGAADGLFALLAAL</sequence>
<feature type="region of interest" description="Disordered" evidence="1">
    <location>
        <begin position="110"/>
        <end position="145"/>
    </location>
</feature>
<evidence type="ECO:0000256" key="1">
    <source>
        <dbReference type="SAM" id="MobiDB-lite"/>
    </source>
</evidence>
<comment type="caution">
    <text evidence="2">The sequence shown here is derived from an EMBL/GenBank/DDBJ whole genome shotgun (WGS) entry which is preliminary data.</text>
</comment>
<dbReference type="AlphaFoldDB" id="A0AAW1NTY5"/>
<organism evidence="2 3">
    <name type="scientific">Symbiochloris irregularis</name>
    <dbReference type="NCBI Taxonomy" id="706552"/>
    <lineage>
        <taxon>Eukaryota</taxon>
        <taxon>Viridiplantae</taxon>
        <taxon>Chlorophyta</taxon>
        <taxon>core chlorophytes</taxon>
        <taxon>Trebouxiophyceae</taxon>
        <taxon>Trebouxiales</taxon>
        <taxon>Trebouxiaceae</taxon>
        <taxon>Symbiochloris</taxon>
    </lineage>
</organism>
<evidence type="ECO:0000313" key="2">
    <source>
        <dbReference type="EMBL" id="KAK9793493.1"/>
    </source>
</evidence>
<accession>A0AAW1NTY5</accession>
<keyword evidence="3" id="KW-1185">Reference proteome</keyword>
<reference evidence="2 3" key="1">
    <citation type="journal article" date="2024" name="Nat. Commun.">
        <title>Phylogenomics reveals the evolutionary origins of lichenization in chlorophyte algae.</title>
        <authorList>
            <person name="Puginier C."/>
            <person name="Libourel C."/>
            <person name="Otte J."/>
            <person name="Skaloud P."/>
            <person name="Haon M."/>
            <person name="Grisel S."/>
            <person name="Petersen M."/>
            <person name="Berrin J.G."/>
            <person name="Delaux P.M."/>
            <person name="Dal Grande F."/>
            <person name="Keller J."/>
        </authorList>
    </citation>
    <scope>NUCLEOTIDE SEQUENCE [LARGE SCALE GENOMIC DNA]</scope>
    <source>
        <strain evidence="2 3">SAG 2036</strain>
    </source>
</reference>
<name>A0AAW1NTY5_9CHLO</name>
<dbReference type="EMBL" id="JALJOQ010000149">
    <property type="protein sequence ID" value="KAK9793493.1"/>
    <property type="molecule type" value="Genomic_DNA"/>
</dbReference>
<proteinExistence type="predicted"/>
<feature type="compositionally biased region" description="Polar residues" evidence="1">
    <location>
        <begin position="110"/>
        <end position="119"/>
    </location>
</feature>
<protein>
    <submittedName>
        <fullName evidence="2">Uncharacterized protein</fullName>
    </submittedName>
</protein>
<dbReference type="Proteomes" id="UP001465755">
    <property type="component" value="Unassembled WGS sequence"/>
</dbReference>